<keyword evidence="1 4" id="KW-0597">Phosphoprotein</keyword>
<keyword evidence="9" id="KW-1185">Reference proteome</keyword>
<dbReference type="InterPro" id="IPR011006">
    <property type="entry name" value="CheY-like_superfamily"/>
</dbReference>
<dbReference type="SUPFAM" id="SSF55781">
    <property type="entry name" value="GAF domain-like"/>
    <property type="match status" value="1"/>
</dbReference>
<dbReference type="PROSITE" id="PS50109">
    <property type="entry name" value="HIS_KIN"/>
    <property type="match status" value="1"/>
</dbReference>
<dbReference type="SMART" id="SM00388">
    <property type="entry name" value="HisKA"/>
    <property type="match status" value="1"/>
</dbReference>
<dbReference type="EMBL" id="ML995513">
    <property type="protein sequence ID" value="KAF2136737.1"/>
    <property type="molecule type" value="Genomic_DNA"/>
</dbReference>
<sequence length="1257" mass="138764">MVYPEAARERDLHRTALTQHRRYYQPWLDAQSLVNVNNQGADLALTYKGFRAQPSRDKALTAFAQLATLRLQVRRAMVSLIDSHQQYILAEATKTLSLLADNRHEPGDHIWLGNTVISRQDGVEQHAFDSRYTASDEEGNTYTAEALVIPDMTLDEKFKDWEIVHAKPGVQFYAGIPIRTRAGHRIGVYSVSDENPRPQGLTIDEVKFMQDVAATIMEHLEMAKDRDDRNKGERMVRGLADFIEGVPVVDQHPRSGSSPALQPVQNEETNGDSFGLMRSPSLRSSHSSTLKRQTENARIEELEPPKPSKSSEVRSPANLPPPTPTGATRLHREDSEDDTTQVFYRAAAIMRASTGADGVVFFGTVSSDIKGAPTAMPAGHHEPSDDSQTSDSGPPSSSGDGRLNRRMKRSPQAPSSVPKEISGEENIRPDKFCEVIGLSTDQRTPREDPVTEKTFNFSERSMERYIKRFPYGKFFSFTDQGAGISSDERSEPELKLRVVLPTPDLPQKKKKKETLIPTELLKVLPGIRSLIFLPMWDPTVEKWIAGAFIWTSTAGRLMSPDNELPYLKAFGNSIMSEVSRVNAQKADRAKTTFIASISHELRSPLHGILGSVEFLHDTATTSYQASLFTSIEICGKTLLDTIDHVLDYAKINKLGRAHKRKKHEARFKSISGNTDNSVMGVTAEFDLSALVEEVVEAVCAGDAFKKAHTGAFHDSGSSMKLMRSTSDAFVKDSVDNTPKPDNGPVTILLNVYPTGGWNVKTQPGALRRIVMNILGNALKYTASGHVTVNLSASKSNDPSKLEAHLRIVDTGIGMSMEYQRTRLFSPFSQEDPFAVGTGLGLSIVRQIIDSLGGSIDVRSMKNVGTEVDVFLSLPLSAQQAKNPESSIMPSSLSTKGMKTCLLIPETRSMQGIYQDDNRLISSFSETCHNWFDMDVIETPKINEIDAEIFFVTEPSLVDTLFQFHASKTGTSPLVIVCRNPSEEIALKEREGHRLAALGRHVEVVSQPCGPRKLARIIYNCLKSRYGGSDKPPISRAITSPPALPNQQESRGESQDDPPIQHRTIPVRSLSGSEAHSGLEVPERSLLRDAIRTSNLAKAETNTSTPAPVSEKDLPPKSETDGALRILVVDDNPINLQLLVMFMKKHAYSYTEAINGLEAFERYKEATQPALETTASPGARRSFDYVLMDISMPVMDGLASTREIRRFEQENGLKPAKVVALTGLASAQAQEEAMGSGVDNYLPKPVKFAELRKMLERG</sequence>
<gene>
    <name evidence="8" type="ORF">K452DRAFT_312938</name>
</gene>
<dbReference type="CDD" id="cd17546">
    <property type="entry name" value="REC_hyHK_CKI1_RcsC-like"/>
    <property type="match status" value="1"/>
</dbReference>
<keyword evidence="3" id="KW-0418">Kinase</keyword>
<dbReference type="SUPFAM" id="SSF55874">
    <property type="entry name" value="ATPase domain of HSP90 chaperone/DNA topoisomerase II/histidine kinase"/>
    <property type="match status" value="1"/>
</dbReference>
<dbReference type="GeneID" id="54301102"/>
<dbReference type="Proteomes" id="UP000799438">
    <property type="component" value="Unassembled WGS sequence"/>
</dbReference>
<dbReference type="InterPro" id="IPR004358">
    <property type="entry name" value="Sig_transdc_His_kin-like_C"/>
</dbReference>
<dbReference type="Gene3D" id="3.40.50.2300">
    <property type="match status" value="1"/>
</dbReference>
<dbReference type="InterPro" id="IPR036097">
    <property type="entry name" value="HisK_dim/P_sf"/>
</dbReference>
<feature type="region of interest" description="Disordered" evidence="5">
    <location>
        <begin position="372"/>
        <end position="428"/>
    </location>
</feature>
<evidence type="ECO:0000259" key="6">
    <source>
        <dbReference type="PROSITE" id="PS50109"/>
    </source>
</evidence>
<dbReference type="Pfam" id="PF01590">
    <property type="entry name" value="GAF"/>
    <property type="match status" value="1"/>
</dbReference>
<dbReference type="InterPro" id="IPR003594">
    <property type="entry name" value="HATPase_dom"/>
</dbReference>
<dbReference type="InterPro" id="IPR005467">
    <property type="entry name" value="His_kinase_dom"/>
</dbReference>
<evidence type="ECO:0000313" key="9">
    <source>
        <dbReference type="Proteomes" id="UP000799438"/>
    </source>
</evidence>
<proteinExistence type="predicted"/>
<feature type="compositionally biased region" description="Basic and acidic residues" evidence="5">
    <location>
        <begin position="1080"/>
        <end position="1090"/>
    </location>
</feature>
<name>A0A6A6B142_9PEZI</name>
<feature type="domain" description="Response regulatory" evidence="7">
    <location>
        <begin position="1124"/>
        <end position="1257"/>
    </location>
</feature>
<feature type="region of interest" description="Disordered" evidence="5">
    <location>
        <begin position="1028"/>
        <end position="1117"/>
    </location>
</feature>
<dbReference type="SMART" id="SM00448">
    <property type="entry name" value="REC"/>
    <property type="match status" value="1"/>
</dbReference>
<dbReference type="Pfam" id="PF00072">
    <property type="entry name" value="Response_reg"/>
    <property type="match status" value="1"/>
</dbReference>
<feature type="compositionally biased region" description="Low complexity" evidence="5">
    <location>
        <begin position="386"/>
        <end position="401"/>
    </location>
</feature>
<organism evidence="8 9">
    <name type="scientific">Aplosporella prunicola CBS 121167</name>
    <dbReference type="NCBI Taxonomy" id="1176127"/>
    <lineage>
        <taxon>Eukaryota</taxon>
        <taxon>Fungi</taxon>
        <taxon>Dikarya</taxon>
        <taxon>Ascomycota</taxon>
        <taxon>Pezizomycotina</taxon>
        <taxon>Dothideomycetes</taxon>
        <taxon>Dothideomycetes incertae sedis</taxon>
        <taxon>Botryosphaeriales</taxon>
        <taxon>Aplosporellaceae</taxon>
        <taxon>Aplosporella</taxon>
    </lineage>
</organism>
<dbReference type="InterPro" id="IPR036890">
    <property type="entry name" value="HATPase_C_sf"/>
</dbReference>
<dbReference type="Gene3D" id="1.10.287.130">
    <property type="match status" value="1"/>
</dbReference>
<dbReference type="SUPFAM" id="SSF52172">
    <property type="entry name" value="CheY-like"/>
    <property type="match status" value="1"/>
</dbReference>
<dbReference type="InterPro" id="IPR001789">
    <property type="entry name" value="Sig_transdc_resp-reg_receiver"/>
</dbReference>
<evidence type="ECO:0000256" key="1">
    <source>
        <dbReference type="ARBA" id="ARBA00022553"/>
    </source>
</evidence>
<dbReference type="RefSeq" id="XP_033392455.1">
    <property type="nucleotide sequence ID" value="XM_033543605.1"/>
</dbReference>
<dbReference type="Pfam" id="PF02518">
    <property type="entry name" value="HATPase_c"/>
    <property type="match status" value="1"/>
</dbReference>
<keyword evidence="2" id="KW-0808">Transferase</keyword>
<dbReference type="PANTHER" id="PTHR43719">
    <property type="entry name" value="TWO-COMPONENT HISTIDINE KINASE"/>
    <property type="match status" value="1"/>
</dbReference>
<dbReference type="CDD" id="cd00082">
    <property type="entry name" value="HisKA"/>
    <property type="match status" value="1"/>
</dbReference>
<dbReference type="InterPro" id="IPR050956">
    <property type="entry name" value="2C_system_His_kinase"/>
</dbReference>
<feature type="region of interest" description="Disordered" evidence="5">
    <location>
        <begin position="247"/>
        <end position="338"/>
    </location>
</feature>
<dbReference type="InterPro" id="IPR003661">
    <property type="entry name" value="HisK_dim/P_dom"/>
</dbReference>
<evidence type="ECO:0000256" key="3">
    <source>
        <dbReference type="ARBA" id="ARBA00022777"/>
    </source>
</evidence>
<dbReference type="Gene3D" id="3.30.450.40">
    <property type="match status" value="1"/>
</dbReference>
<dbReference type="InterPro" id="IPR029016">
    <property type="entry name" value="GAF-like_dom_sf"/>
</dbReference>
<feature type="compositionally biased region" description="Polar residues" evidence="5">
    <location>
        <begin position="254"/>
        <end position="272"/>
    </location>
</feature>
<feature type="compositionally biased region" description="Polar residues" evidence="5">
    <location>
        <begin position="1091"/>
        <end position="1106"/>
    </location>
</feature>
<feature type="modified residue" description="4-aspartylphosphate" evidence="4">
    <location>
        <position position="1188"/>
    </location>
</feature>
<evidence type="ECO:0000313" key="8">
    <source>
        <dbReference type="EMBL" id="KAF2136737.1"/>
    </source>
</evidence>
<feature type="compositionally biased region" description="Basic and acidic residues" evidence="5">
    <location>
        <begin position="292"/>
        <end position="312"/>
    </location>
</feature>
<accession>A0A6A6B142</accession>
<dbReference type="SUPFAM" id="SSF47384">
    <property type="entry name" value="Homodimeric domain of signal transducing histidine kinase"/>
    <property type="match status" value="1"/>
</dbReference>
<evidence type="ECO:0000256" key="2">
    <source>
        <dbReference type="ARBA" id="ARBA00022679"/>
    </source>
</evidence>
<dbReference type="GO" id="GO:0000155">
    <property type="term" value="F:phosphorelay sensor kinase activity"/>
    <property type="evidence" value="ECO:0007669"/>
    <property type="project" value="InterPro"/>
</dbReference>
<dbReference type="Pfam" id="PF00512">
    <property type="entry name" value="HisKA"/>
    <property type="match status" value="1"/>
</dbReference>
<dbReference type="AlphaFoldDB" id="A0A6A6B142"/>
<feature type="compositionally biased region" description="Low complexity" evidence="5">
    <location>
        <begin position="276"/>
        <end position="291"/>
    </location>
</feature>
<dbReference type="FunFam" id="3.30.450.40:FF:000083">
    <property type="entry name" value="Sensor histidine kinase/response regulator, putative (AFU_orthologue AFUA_4G00660)"/>
    <property type="match status" value="1"/>
</dbReference>
<evidence type="ECO:0000256" key="5">
    <source>
        <dbReference type="SAM" id="MobiDB-lite"/>
    </source>
</evidence>
<evidence type="ECO:0000259" key="7">
    <source>
        <dbReference type="PROSITE" id="PS50110"/>
    </source>
</evidence>
<dbReference type="InterPro" id="IPR003018">
    <property type="entry name" value="GAF"/>
</dbReference>
<dbReference type="SMART" id="SM00387">
    <property type="entry name" value="HATPase_c"/>
    <property type="match status" value="1"/>
</dbReference>
<dbReference type="Gene3D" id="3.30.565.10">
    <property type="entry name" value="Histidine kinase-like ATPase, C-terminal domain"/>
    <property type="match status" value="1"/>
</dbReference>
<dbReference type="OrthoDB" id="303614at2759"/>
<feature type="domain" description="Histidine kinase" evidence="6">
    <location>
        <begin position="596"/>
        <end position="875"/>
    </location>
</feature>
<dbReference type="PANTHER" id="PTHR43719:SF11">
    <property type="entry name" value="HISTIDINE KINASE_RESPONSE REGULATOR, PUTATIVE-RELATED"/>
    <property type="match status" value="1"/>
</dbReference>
<reference evidence="8" key="1">
    <citation type="journal article" date="2020" name="Stud. Mycol.">
        <title>101 Dothideomycetes genomes: a test case for predicting lifestyles and emergence of pathogens.</title>
        <authorList>
            <person name="Haridas S."/>
            <person name="Albert R."/>
            <person name="Binder M."/>
            <person name="Bloem J."/>
            <person name="Labutti K."/>
            <person name="Salamov A."/>
            <person name="Andreopoulos B."/>
            <person name="Baker S."/>
            <person name="Barry K."/>
            <person name="Bills G."/>
            <person name="Bluhm B."/>
            <person name="Cannon C."/>
            <person name="Castanera R."/>
            <person name="Culley D."/>
            <person name="Daum C."/>
            <person name="Ezra D."/>
            <person name="Gonzalez J."/>
            <person name="Henrissat B."/>
            <person name="Kuo A."/>
            <person name="Liang C."/>
            <person name="Lipzen A."/>
            <person name="Lutzoni F."/>
            <person name="Magnuson J."/>
            <person name="Mondo S."/>
            <person name="Nolan M."/>
            <person name="Ohm R."/>
            <person name="Pangilinan J."/>
            <person name="Park H.-J."/>
            <person name="Ramirez L."/>
            <person name="Alfaro M."/>
            <person name="Sun H."/>
            <person name="Tritt A."/>
            <person name="Yoshinaga Y."/>
            <person name="Zwiers L.-H."/>
            <person name="Turgeon B."/>
            <person name="Goodwin S."/>
            <person name="Spatafora J."/>
            <person name="Crous P."/>
            <person name="Grigoriev I."/>
        </authorList>
    </citation>
    <scope>NUCLEOTIDE SEQUENCE</scope>
    <source>
        <strain evidence="8">CBS 121167</strain>
    </source>
</reference>
<dbReference type="FunFam" id="1.10.287.130:FF:000023">
    <property type="entry name" value="Sensor histidine kinase/response regulator, putative"/>
    <property type="match status" value="1"/>
</dbReference>
<dbReference type="PROSITE" id="PS50110">
    <property type="entry name" value="RESPONSE_REGULATORY"/>
    <property type="match status" value="1"/>
</dbReference>
<dbReference type="PRINTS" id="PR00344">
    <property type="entry name" value="BCTRLSENSOR"/>
</dbReference>
<protein>
    <recommendedName>
        <fullName evidence="10">Histidine kinase</fullName>
    </recommendedName>
</protein>
<evidence type="ECO:0000256" key="4">
    <source>
        <dbReference type="PROSITE-ProRule" id="PRU00169"/>
    </source>
</evidence>
<evidence type="ECO:0008006" key="10">
    <source>
        <dbReference type="Google" id="ProtNLM"/>
    </source>
</evidence>